<dbReference type="EMBL" id="MEUG01000001">
    <property type="protein sequence ID" value="OGC28333.1"/>
    <property type="molecule type" value="Genomic_DNA"/>
</dbReference>
<comment type="similarity">
    <text evidence="2 7">Belongs to the complex I 20 kDa subunit family.</text>
</comment>
<evidence type="ECO:0000256" key="4">
    <source>
        <dbReference type="ARBA" id="ARBA00022723"/>
    </source>
</evidence>
<gene>
    <name evidence="9" type="ORF">A3K49_05065</name>
</gene>
<dbReference type="Gene3D" id="3.40.50.12280">
    <property type="match status" value="1"/>
</dbReference>
<dbReference type="InterPro" id="IPR006138">
    <property type="entry name" value="NADH_UQ_OxRdtase_20Kd_su"/>
</dbReference>
<dbReference type="InterPro" id="IPR006137">
    <property type="entry name" value="NADH_UbQ_OxRdtase-like_20kDa"/>
</dbReference>
<comment type="caution">
    <text evidence="9">The sequence shown here is derived from an EMBL/GenBank/DDBJ whole genome shotgun (WGS) entry which is preliminary data.</text>
</comment>
<evidence type="ECO:0000259" key="8">
    <source>
        <dbReference type="Pfam" id="PF01058"/>
    </source>
</evidence>
<dbReference type="SUPFAM" id="SSF56770">
    <property type="entry name" value="HydA/Nqo6-like"/>
    <property type="match status" value="1"/>
</dbReference>
<dbReference type="GO" id="GO:0046872">
    <property type="term" value="F:metal ion binding"/>
    <property type="evidence" value="ECO:0007669"/>
    <property type="project" value="UniProtKB-KW"/>
</dbReference>
<evidence type="ECO:0000256" key="2">
    <source>
        <dbReference type="ARBA" id="ARBA00009173"/>
    </source>
</evidence>
<feature type="domain" description="NADH:ubiquinone oxidoreductase-like 20kDa subunit" evidence="8">
    <location>
        <begin position="22"/>
        <end position="132"/>
    </location>
</feature>
<comment type="cofactor">
    <cofactor evidence="1">
        <name>[4Fe-4S] cluster</name>
        <dbReference type="ChEBI" id="CHEBI:49883"/>
    </cofactor>
</comment>
<evidence type="ECO:0000256" key="5">
    <source>
        <dbReference type="ARBA" id="ARBA00023004"/>
    </source>
</evidence>
<evidence type="ECO:0000256" key="3">
    <source>
        <dbReference type="ARBA" id="ARBA00022485"/>
    </source>
</evidence>
<keyword evidence="4 7" id="KW-0479">Metal-binding</keyword>
<dbReference type="PANTHER" id="PTHR42989">
    <property type="entry name" value="HYDROGENASE-4 COMPONENT I"/>
    <property type="match status" value="1"/>
</dbReference>
<dbReference type="GO" id="GO:0051539">
    <property type="term" value="F:4 iron, 4 sulfur cluster binding"/>
    <property type="evidence" value="ECO:0007669"/>
    <property type="project" value="UniProtKB-KW"/>
</dbReference>
<sequence>MNILKWSQKKSIWVYHLGASACNNCDIEILDLLTPRHDVERLGITLVGSPRHADLILVAGIVNRQSLERFRRVYDQVPKPKLVVAVGVCACSGDIFRDSYNYVKPVDEIIPVDVYVPGCPPKPEAIIAGIVKAINK</sequence>
<dbReference type="InterPro" id="IPR052375">
    <property type="entry name" value="Complex_I_20kDa-like"/>
</dbReference>
<dbReference type="GO" id="GO:0048038">
    <property type="term" value="F:quinone binding"/>
    <property type="evidence" value="ECO:0007669"/>
    <property type="project" value="InterPro"/>
</dbReference>
<reference evidence="9 10" key="1">
    <citation type="journal article" date="2016" name="Nat. Commun.">
        <title>Thousands of microbial genomes shed light on interconnected biogeochemical processes in an aquifer system.</title>
        <authorList>
            <person name="Anantharaman K."/>
            <person name="Brown C.T."/>
            <person name="Hug L.A."/>
            <person name="Sharon I."/>
            <person name="Castelle C.J."/>
            <person name="Probst A.J."/>
            <person name="Thomas B.C."/>
            <person name="Singh A."/>
            <person name="Wilkins M.J."/>
            <person name="Karaoz U."/>
            <person name="Brodie E.L."/>
            <person name="Williams K.H."/>
            <person name="Hubbard S.S."/>
            <person name="Banfield J.F."/>
        </authorList>
    </citation>
    <scope>NUCLEOTIDE SEQUENCE [LARGE SCALE GENOMIC DNA]</scope>
</reference>
<evidence type="ECO:0000313" key="9">
    <source>
        <dbReference type="EMBL" id="OGC28333.1"/>
    </source>
</evidence>
<dbReference type="NCBIfam" id="NF005012">
    <property type="entry name" value="PRK06411.1"/>
    <property type="match status" value="1"/>
</dbReference>
<dbReference type="PANTHER" id="PTHR42989:SF1">
    <property type="entry name" value="FORMATE HYDROGENLYASE SUBUNIT 7-RELATED"/>
    <property type="match status" value="1"/>
</dbReference>
<dbReference type="AlphaFoldDB" id="A0A1F4T8D3"/>
<evidence type="ECO:0000256" key="7">
    <source>
        <dbReference type="RuleBase" id="RU004464"/>
    </source>
</evidence>
<keyword evidence="6 7" id="KW-0411">Iron-sulfur</keyword>
<organism evidence="9 10">
    <name type="scientific">candidate division WOR-1 bacterium RIFOXYC12_FULL_54_18</name>
    <dbReference type="NCBI Taxonomy" id="1802584"/>
    <lineage>
        <taxon>Bacteria</taxon>
        <taxon>Bacillati</taxon>
        <taxon>Saganbacteria</taxon>
    </lineage>
</organism>
<proteinExistence type="inferred from homology"/>
<dbReference type="Proteomes" id="UP000178602">
    <property type="component" value="Unassembled WGS sequence"/>
</dbReference>
<dbReference type="PROSITE" id="PS51257">
    <property type="entry name" value="PROKAR_LIPOPROTEIN"/>
    <property type="match status" value="1"/>
</dbReference>
<dbReference type="NCBIfam" id="TIGR01957">
    <property type="entry name" value="nuoB_fam"/>
    <property type="match status" value="1"/>
</dbReference>
<evidence type="ECO:0000313" key="10">
    <source>
        <dbReference type="Proteomes" id="UP000178602"/>
    </source>
</evidence>
<evidence type="ECO:0000256" key="1">
    <source>
        <dbReference type="ARBA" id="ARBA00001966"/>
    </source>
</evidence>
<dbReference type="Pfam" id="PF01058">
    <property type="entry name" value="Oxidored_q6"/>
    <property type="match status" value="1"/>
</dbReference>
<accession>A0A1F4T8D3</accession>
<keyword evidence="7" id="KW-0520">NAD</keyword>
<name>A0A1F4T8D3_UNCSA</name>
<keyword evidence="3 7" id="KW-0004">4Fe-4S</keyword>
<keyword evidence="5 7" id="KW-0408">Iron</keyword>
<evidence type="ECO:0000256" key="6">
    <source>
        <dbReference type="ARBA" id="ARBA00023014"/>
    </source>
</evidence>
<protein>
    <submittedName>
        <fullName evidence="9">Hydrogenase</fullName>
    </submittedName>
</protein>
<dbReference type="GO" id="GO:0008137">
    <property type="term" value="F:NADH dehydrogenase (ubiquinone) activity"/>
    <property type="evidence" value="ECO:0007669"/>
    <property type="project" value="InterPro"/>
</dbReference>